<dbReference type="Gene3D" id="3.40.190.10">
    <property type="entry name" value="Periplasmic binding protein-like II"/>
    <property type="match status" value="2"/>
</dbReference>
<feature type="domain" description="PBP" evidence="2">
    <location>
        <begin position="25"/>
        <end position="256"/>
    </location>
</feature>
<dbReference type="EMBL" id="LACI01001542">
    <property type="protein sequence ID" value="KJU84292.1"/>
    <property type="molecule type" value="Genomic_DNA"/>
</dbReference>
<evidence type="ECO:0000313" key="3">
    <source>
        <dbReference type="EMBL" id="KJU84292.1"/>
    </source>
</evidence>
<proteinExistence type="predicted"/>
<keyword evidence="4" id="KW-1185">Reference proteome</keyword>
<keyword evidence="1" id="KW-0732">Signal</keyword>
<dbReference type="Pfam" id="PF12849">
    <property type="entry name" value="PBP_like_2"/>
    <property type="match status" value="1"/>
</dbReference>
<dbReference type="SUPFAM" id="SSF53850">
    <property type="entry name" value="Periplasmic binding protein-like II"/>
    <property type="match status" value="1"/>
</dbReference>
<dbReference type="PANTHER" id="PTHR30570:SF1">
    <property type="entry name" value="PHOSPHATE-BINDING PROTEIN PSTS"/>
    <property type="match status" value="1"/>
</dbReference>
<dbReference type="AlphaFoldDB" id="A0A0F3GRA8"/>
<evidence type="ECO:0000259" key="2">
    <source>
        <dbReference type="Pfam" id="PF12849"/>
    </source>
</evidence>
<evidence type="ECO:0000256" key="1">
    <source>
        <dbReference type="ARBA" id="ARBA00022729"/>
    </source>
</evidence>
<gene>
    <name evidence="3" type="ORF">MBAV_003514</name>
</gene>
<evidence type="ECO:0000313" key="4">
    <source>
        <dbReference type="Proteomes" id="UP000033423"/>
    </source>
</evidence>
<comment type="caution">
    <text evidence="3">The sequence shown here is derived from an EMBL/GenBank/DDBJ whole genome shotgun (WGS) entry which is preliminary data.</text>
</comment>
<dbReference type="PANTHER" id="PTHR30570">
    <property type="entry name" value="PERIPLASMIC PHOSPHATE BINDING COMPONENT OF PHOSPHATE ABC TRANSPORTER"/>
    <property type="match status" value="1"/>
</dbReference>
<accession>A0A0F3GRA8</accession>
<reference evidence="3 4" key="1">
    <citation type="submission" date="2015-02" db="EMBL/GenBank/DDBJ databases">
        <title>Single-cell genomics of uncultivated deep-branching MTB reveals a conserved set of magnetosome genes.</title>
        <authorList>
            <person name="Kolinko S."/>
            <person name="Richter M."/>
            <person name="Glockner F.O."/>
            <person name="Brachmann A."/>
            <person name="Schuler D."/>
        </authorList>
    </citation>
    <scope>NUCLEOTIDE SEQUENCE [LARGE SCALE GENOMIC DNA]</scope>
    <source>
        <strain evidence="3">TM-1</strain>
    </source>
</reference>
<protein>
    <submittedName>
        <fullName evidence="3">Phosphate ABC transporter substrate-binding protein</fullName>
    </submittedName>
</protein>
<organism evidence="3 4">
    <name type="scientific">Candidatus Magnetobacterium bavaricum</name>
    <dbReference type="NCBI Taxonomy" id="29290"/>
    <lineage>
        <taxon>Bacteria</taxon>
        <taxon>Pseudomonadati</taxon>
        <taxon>Nitrospirota</taxon>
        <taxon>Thermodesulfovibrionia</taxon>
        <taxon>Thermodesulfovibrionales</taxon>
        <taxon>Candidatus Magnetobacteriaceae</taxon>
        <taxon>Candidatus Magnetobacterium</taxon>
    </lineage>
</organism>
<dbReference type="InterPro" id="IPR050811">
    <property type="entry name" value="Phosphate_ABC_transporter"/>
</dbReference>
<sequence length="272" mass="30187">MKQALLSIFLSLAIISGISTRCLGIETLVIEGTGDSQDLLRILAKAYEKSHRDAHIEIPDSIGTIGGIKVTAEGKCVMGRTARKLKDKEKAYNLNYKEFAYSPVVFIANLDDKKPDNLSTEQIIDIFSGKITSWEELGGQRQQIYVVHRQEDDSSRNVLEQNMAGFKDIKKLAGKTVYTTPETIDILTRYKNTIGYGHISMVVNSGLTILKVDGLYPSVKDVQNGNYTFMAPFGLVWKGELTGLAKDFVDFLFTKEAQAIIIKNGTVPIKTQ</sequence>
<dbReference type="InterPro" id="IPR024370">
    <property type="entry name" value="PBP_domain"/>
</dbReference>
<dbReference type="Proteomes" id="UP000033423">
    <property type="component" value="Unassembled WGS sequence"/>
</dbReference>
<name>A0A0F3GRA8_9BACT</name>